<dbReference type="GO" id="GO:0000976">
    <property type="term" value="F:transcription cis-regulatory region binding"/>
    <property type="evidence" value="ECO:0007669"/>
    <property type="project" value="TreeGrafter"/>
</dbReference>
<protein>
    <submittedName>
        <fullName evidence="6">LysR family transcriptional regulator</fullName>
    </submittedName>
</protein>
<dbReference type="InterPro" id="IPR000847">
    <property type="entry name" value="LysR_HTH_N"/>
</dbReference>
<dbReference type="EMBL" id="JANAFB010000029">
    <property type="protein sequence ID" value="MCP3426539.1"/>
    <property type="molecule type" value="Genomic_DNA"/>
</dbReference>
<keyword evidence="4" id="KW-0804">Transcription</keyword>
<gene>
    <name evidence="6" type="ORF">NBM05_11140</name>
</gene>
<sequence>MTKHRLTDRALDVDTLEILEGVAELGSLSRAAERLGMSQQAASARLAAAERATGLSLLRRSPSGSALTPTGATVLELAEPVLGGLRRLEVSLESLRQPAGALTVAASQTVAELFLPRWLLRLRRHRPDAAVRLLAGNSADVLARIADGSADLGFVEGPSIPAGVSARPLEPDELAVVAAPEHPWACRGSIDARALAEEALLVREEGSGTRGTLEAWLAEQGLGLAEPAAVLGTTAVVRASVLAGVAPAVMSLRTVAAELESGALVRVALE</sequence>
<keyword evidence="2" id="KW-0805">Transcription regulation</keyword>
<dbReference type="InterPro" id="IPR036390">
    <property type="entry name" value="WH_DNA-bd_sf"/>
</dbReference>
<feature type="non-terminal residue" evidence="6">
    <location>
        <position position="270"/>
    </location>
</feature>
<dbReference type="InterPro" id="IPR005119">
    <property type="entry name" value="LysR_subst-bd"/>
</dbReference>
<reference evidence="6" key="1">
    <citation type="submission" date="2022-06" db="EMBL/GenBank/DDBJ databases">
        <title>Rothia sp. isolated from sandalwood seedling.</title>
        <authorList>
            <person name="Tuikhar N."/>
            <person name="Kirdat K."/>
            <person name="Thorat V."/>
            <person name="Swetha P."/>
            <person name="Padma S."/>
            <person name="Sundararaj R."/>
            <person name="Yadav A."/>
        </authorList>
    </citation>
    <scope>NUCLEOTIDE SEQUENCE</scope>
    <source>
        <strain evidence="6">AR01</strain>
    </source>
</reference>
<evidence type="ECO:0000256" key="4">
    <source>
        <dbReference type="ARBA" id="ARBA00023163"/>
    </source>
</evidence>
<name>A0A9X2HBE6_9MICC</name>
<keyword evidence="7" id="KW-1185">Reference proteome</keyword>
<comment type="similarity">
    <text evidence="1">Belongs to the LysR transcriptional regulatory family.</text>
</comment>
<organism evidence="6 7">
    <name type="scientific">Rothia santali</name>
    <dbReference type="NCBI Taxonomy" id="2949643"/>
    <lineage>
        <taxon>Bacteria</taxon>
        <taxon>Bacillati</taxon>
        <taxon>Actinomycetota</taxon>
        <taxon>Actinomycetes</taxon>
        <taxon>Micrococcales</taxon>
        <taxon>Micrococcaceae</taxon>
        <taxon>Rothia</taxon>
    </lineage>
</organism>
<evidence type="ECO:0000259" key="5">
    <source>
        <dbReference type="PROSITE" id="PS50931"/>
    </source>
</evidence>
<dbReference type="Gene3D" id="1.10.10.10">
    <property type="entry name" value="Winged helix-like DNA-binding domain superfamily/Winged helix DNA-binding domain"/>
    <property type="match status" value="1"/>
</dbReference>
<feature type="domain" description="HTH lysR-type" evidence="5">
    <location>
        <begin position="11"/>
        <end position="68"/>
    </location>
</feature>
<dbReference type="SUPFAM" id="SSF53850">
    <property type="entry name" value="Periplasmic binding protein-like II"/>
    <property type="match status" value="1"/>
</dbReference>
<dbReference type="AlphaFoldDB" id="A0A9X2HBE6"/>
<dbReference type="PANTHER" id="PTHR30126:SF39">
    <property type="entry name" value="HTH-TYPE TRANSCRIPTIONAL REGULATOR CYSL"/>
    <property type="match status" value="1"/>
</dbReference>
<evidence type="ECO:0000256" key="2">
    <source>
        <dbReference type="ARBA" id="ARBA00023015"/>
    </source>
</evidence>
<dbReference type="RefSeq" id="WP_254167346.1">
    <property type="nucleotide sequence ID" value="NZ_JANAFB010000029.1"/>
</dbReference>
<dbReference type="SUPFAM" id="SSF46785">
    <property type="entry name" value="Winged helix' DNA-binding domain"/>
    <property type="match status" value="1"/>
</dbReference>
<dbReference type="PANTHER" id="PTHR30126">
    <property type="entry name" value="HTH-TYPE TRANSCRIPTIONAL REGULATOR"/>
    <property type="match status" value="1"/>
</dbReference>
<evidence type="ECO:0000313" key="7">
    <source>
        <dbReference type="Proteomes" id="UP001139502"/>
    </source>
</evidence>
<evidence type="ECO:0000256" key="1">
    <source>
        <dbReference type="ARBA" id="ARBA00009437"/>
    </source>
</evidence>
<dbReference type="Pfam" id="PF03466">
    <property type="entry name" value="LysR_substrate"/>
    <property type="match status" value="1"/>
</dbReference>
<keyword evidence="3" id="KW-0238">DNA-binding</keyword>
<dbReference type="InterPro" id="IPR036388">
    <property type="entry name" value="WH-like_DNA-bd_sf"/>
</dbReference>
<dbReference type="Proteomes" id="UP001139502">
    <property type="component" value="Unassembled WGS sequence"/>
</dbReference>
<dbReference type="Pfam" id="PF00126">
    <property type="entry name" value="HTH_1"/>
    <property type="match status" value="1"/>
</dbReference>
<proteinExistence type="inferred from homology"/>
<evidence type="ECO:0000256" key="3">
    <source>
        <dbReference type="ARBA" id="ARBA00023125"/>
    </source>
</evidence>
<evidence type="ECO:0000313" key="6">
    <source>
        <dbReference type="EMBL" id="MCP3426539.1"/>
    </source>
</evidence>
<dbReference type="PROSITE" id="PS50931">
    <property type="entry name" value="HTH_LYSR"/>
    <property type="match status" value="1"/>
</dbReference>
<accession>A0A9X2HBE6</accession>
<comment type="caution">
    <text evidence="6">The sequence shown here is derived from an EMBL/GenBank/DDBJ whole genome shotgun (WGS) entry which is preliminary data.</text>
</comment>
<dbReference type="GO" id="GO:0003700">
    <property type="term" value="F:DNA-binding transcription factor activity"/>
    <property type="evidence" value="ECO:0007669"/>
    <property type="project" value="InterPro"/>
</dbReference>
<dbReference type="Gene3D" id="3.40.190.10">
    <property type="entry name" value="Periplasmic binding protein-like II"/>
    <property type="match status" value="2"/>
</dbReference>